<dbReference type="InterPro" id="IPR001480">
    <property type="entry name" value="Bulb-type_lectin_dom"/>
</dbReference>
<dbReference type="PANTHER" id="PTHR32444">
    <property type="entry name" value="BULB-TYPE LECTIN DOMAIN-CONTAINING PROTEIN"/>
    <property type="match status" value="1"/>
</dbReference>
<keyword evidence="3" id="KW-0325">Glycoprotein</keyword>
<evidence type="ECO:0000256" key="3">
    <source>
        <dbReference type="ARBA" id="ARBA00023180"/>
    </source>
</evidence>
<evidence type="ECO:0000256" key="1">
    <source>
        <dbReference type="ARBA" id="ARBA00022729"/>
    </source>
</evidence>
<accession>A0ABY9CP00</accession>
<keyword evidence="1 4" id="KW-0732">Signal</keyword>
<dbReference type="CDD" id="cd00028">
    <property type="entry name" value="B_lectin"/>
    <property type="match status" value="1"/>
</dbReference>
<dbReference type="InterPro" id="IPR036426">
    <property type="entry name" value="Bulb-type_lectin_dom_sf"/>
</dbReference>
<keyword evidence="2" id="KW-1015">Disulfide bond</keyword>
<dbReference type="Gene3D" id="2.90.10.10">
    <property type="entry name" value="Bulb-type lectin domain"/>
    <property type="match status" value="1"/>
</dbReference>
<keyword evidence="7" id="KW-1185">Reference proteome</keyword>
<evidence type="ECO:0000313" key="6">
    <source>
        <dbReference type="EMBL" id="WJZ96234.1"/>
    </source>
</evidence>
<dbReference type="EMBL" id="CP126657">
    <property type="protein sequence ID" value="WJZ96234.1"/>
    <property type="molecule type" value="Genomic_DNA"/>
</dbReference>
<gene>
    <name evidence="6" type="ORF">VitviT2T_014939</name>
</gene>
<dbReference type="PROSITE" id="PS50927">
    <property type="entry name" value="BULB_LECTIN"/>
    <property type="match status" value="1"/>
</dbReference>
<feature type="chain" id="PRO_5046251713" description="Bulb-type lectin domain-containing protein" evidence="4">
    <location>
        <begin position="27"/>
        <end position="141"/>
    </location>
</feature>
<feature type="domain" description="Bulb-type lectin" evidence="5">
    <location>
        <begin position="27"/>
        <end position="141"/>
    </location>
</feature>
<dbReference type="PANTHER" id="PTHR32444:SF198">
    <property type="entry name" value="BULB-TYPE LECTIN DOMAIN-CONTAINING PROTEIN"/>
    <property type="match status" value="1"/>
</dbReference>
<dbReference type="SUPFAM" id="SSF51110">
    <property type="entry name" value="alpha-D-mannose-specific plant lectins"/>
    <property type="match status" value="1"/>
</dbReference>
<feature type="non-terminal residue" evidence="6">
    <location>
        <position position="141"/>
    </location>
</feature>
<evidence type="ECO:0000256" key="4">
    <source>
        <dbReference type="SAM" id="SignalP"/>
    </source>
</evidence>
<name>A0ABY9CP00_VITVI</name>
<dbReference type="SMART" id="SM00108">
    <property type="entry name" value="B_lectin"/>
    <property type="match status" value="1"/>
</dbReference>
<reference evidence="6 7" key="1">
    <citation type="journal article" date="2023" name="Hortic Res">
        <title>The complete reference genome for grapevine (Vitis vinifera L.) genetics and breeding.</title>
        <authorList>
            <person name="Shi X."/>
            <person name="Cao S."/>
            <person name="Wang X."/>
            <person name="Huang S."/>
            <person name="Wang Y."/>
            <person name="Liu Z."/>
            <person name="Liu W."/>
            <person name="Leng X."/>
            <person name="Peng Y."/>
            <person name="Wang N."/>
            <person name="Wang Y."/>
            <person name="Ma Z."/>
            <person name="Xu X."/>
            <person name="Zhang F."/>
            <person name="Xue H."/>
            <person name="Zhong H."/>
            <person name="Wang Y."/>
            <person name="Zhang K."/>
            <person name="Velt A."/>
            <person name="Avia K."/>
            <person name="Holtgrawe D."/>
            <person name="Grimplet J."/>
            <person name="Matus J.T."/>
            <person name="Ware D."/>
            <person name="Wu X."/>
            <person name="Wang H."/>
            <person name="Liu C."/>
            <person name="Fang Y."/>
            <person name="Rustenholz C."/>
            <person name="Cheng Z."/>
            <person name="Xiao H."/>
            <person name="Zhou Y."/>
        </authorList>
    </citation>
    <scope>NUCLEOTIDE SEQUENCE [LARGE SCALE GENOMIC DNA]</scope>
    <source>
        <strain evidence="7">cv. Pinot noir / PN40024</strain>
        <tissue evidence="6">Leaf</tissue>
    </source>
</reference>
<evidence type="ECO:0000259" key="5">
    <source>
        <dbReference type="PROSITE" id="PS50927"/>
    </source>
</evidence>
<evidence type="ECO:0000256" key="2">
    <source>
        <dbReference type="ARBA" id="ARBA00023157"/>
    </source>
</evidence>
<protein>
    <recommendedName>
        <fullName evidence="5">Bulb-type lectin domain-containing protein</fullName>
    </recommendedName>
</protein>
<sequence>MDIISGTSVTALLLLLSCLCFQFCTATNTITSTQFIKDPEIMVSNGSLFKMGFFSPGNSTKRYFGIWYNTTSLFTVIWISNRENPLNDSSGIVMVSEDGNLLVLNGQKDIFWSSNVSNAAPNSSAQLLDSGNLVLHDKNSG</sequence>
<feature type="signal peptide" evidence="4">
    <location>
        <begin position="1"/>
        <end position="26"/>
    </location>
</feature>
<proteinExistence type="predicted"/>
<dbReference type="Proteomes" id="UP001227230">
    <property type="component" value="Chromosome 10"/>
</dbReference>
<evidence type="ECO:0000313" key="7">
    <source>
        <dbReference type="Proteomes" id="UP001227230"/>
    </source>
</evidence>
<organism evidence="6 7">
    <name type="scientific">Vitis vinifera</name>
    <name type="common">Grape</name>
    <dbReference type="NCBI Taxonomy" id="29760"/>
    <lineage>
        <taxon>Eukaryota</taxon>
        <taxon>Viridiplantae</taxon>
        <taxon>Streptophyta</taxon>
        <taxon>Embryophyta</taxon>
        <taxon>Tracheophyta</taxon>
        <taxon>Spermatophyta</taxon>
        <taxon>Magnoliopsida</taxon>
        <taxon>eudicotyledons</taxon>
        <taxon>Gunneridae</taxon>
        <taxon>Pentapetalae</taxon>
        <taxon>rosids</taxon>
        <taxon>Vitales</taxon>
        <taxon>Vitaceae</taxon>
        <taxon>Viteae</taxon>
        <taxon>Vitis</taxon>
    </lineage>
</organism>
<dbReference type="Pfam" id="PF01453">
    <property type="entry name" value="B_lectin"/>
    <property type="match status" value="1"/>
</dbReference>